<keyword evidence="2" id="KW-1003">Cell membrane</keyword>
<dbReference type="EMBL" id="JBHLTC010000018">
    <property type="protein sequence ID" value="MFC0625751.1"/>
    <property type="molecule type" value="Genomic_DNA"/>
</dbReference>
<dbReference type="PANTHER" id="PTHR34857">
    <property type="entry name" value="SLL0384 PROTEIN"/>
    <property type="match status" value="1"/>
</dbReference>
<gene>
    <name evidence="7" type="primary">cbiQ</name>
    <name evidence="7" type="ORF">ACFFGN_16860</name>
</gene>
<dbReference type="InterPro" id="IPR003339">
    <property type="entry name" value="ABC/ECF_trnsptr_transmembrane"/>
</dbReference>
<name>A0ABV6QM94_9ACTN</name>
<comment type="subcellular location">
    <subcellularLocation>
        <location evidence="1">Cell membrane</location>
        <topology evidence="1">Multi-pass membrane protein</topology>
    </subcellularLocation>
</comment>
<evidence type="ECO:0000313" key="8">
    <source>
        <dbReference type="Proteomes" id="UP001589890"/>
    </source>
</evidence>
<dbReference type="Proteomes" id="UP001589890">
    <property type="component" value="Unassembled WGS sequence"/>
</dbReference>
<feature type="transmembrane region" description="Helical" evidence="6">
    <location>
        <begin position="107"/>
        <end position="128"/>
    </location>
</feature>
<dbReference type="InterPro" id="IPR012809">
    <property type="entry name" value="ECF_CbiQ"/>
</dbReference>
<keyword evidence="5 6" id="KW-0472">Membrane</keyword>
<comment type="caution">
    <text evidence="7">The sequence shown here is derived from an EMBL/GenBank/DDBJ whole genome shotgun (WGS) entry which is preliminary data.</text>
</comment>
<feature type="transmembrane region" description="Helical" evidence="6">
    <location>
        <begin position="66"/>
        <end position="87"/>
    </location>
</feature>
<evidence type="ECO:0000256" key="6">
    <source>
        <dbReference type="SAM" id="Phobius"/>
    </source>
</evidence>
<protein>
    <submittedName>
        <fullName evidence="7">Cobalt ECF transporter T component CbiQ</fullName>
    </submittedName>
</protein>
<sequence>MSAGDGLLVLADSPIHRLPAQVKIVALLIFVLAVVSSPAERFWAFAVFAALVVGCIRLARLPGTTVLRRLAVETPFIVFALLLPFVATGPKVDLLGLRLSEAGVLGAWNLLAKGTLGVLAAIVLSGSTSPRELLSGLERLRLPSTLVAILSFMVRYLSVVSGDLQRMRIARESRAYAGGRAGHLKAVAAGAGALFVRSYERGERVHLAMLARGYNGTMPPLSDGGATRVQWATGLALPAVAVLVAVAARMLPW</sequence>
<dbReference type="RefSeq" id="WP_380048482.1">
    <property type="nucleotide sequence ID" value="NZ_JBHLTC010000018.1"/>
</dbReference>
<evidence type="ECO:0000313" key="7">
    <source>
        <dbReference type="EMBL" id="MFC0625751.1"/>
    </source>
</evidence>
<dbReference type="NCBIfam" id="TIGR02454">
    <property type="entry name" value="ECF_T_CbiQ"/>
    <property type="match status" value="1"/>
</dbReference>
<dbReference type="Pfam" id="PF02361">
    <property type="entry name" value="CbiQ"/>
    <property type="match status" value="1"/>
</dbReference>
<feature type="transmembrane region" description="Helical" evidence="6">
    <location>
        <begin position="140"/>
        <end position="158"/>
    </location>
</feature>
<feature type="transmembrane region" description="Helical" evidence="6">
    <location>
        <begin position="42"/>
        <end position="59"/>
    </location>
</feature>
<keyword evidence="4 6" id="KW-1133">Transmembrane helix</keyword>
<keyword evidence="3 6" id="KW-0812">Transmembrane</keyword>
<dbReference type="PANTHER" id="PTHR34857:SF2">
    <property type="entry name" value="SLL0384 PROTEIN"/>
    <property type="match status" value="1"/>
</dbReference>
<evidence type="ECO:0000256" key="2">
    <source>
        <dbReference type="ARBA" id="ARBA00022475"/>
    </source>
</evidence>
<dbReference type="InterPro" id="IPR051611">
    <property type="entry name" value="ECF_transporter_component"/>
</dbReference>
<feature type="transmembrane region" description="Helical" evidence="6">
    <location>
        <begin position="20"/>
        <end position="36"/>
    </location>
</feature>
<accession>A0ABV6QM94</accession>
<organism evidence="7 8">
    <name type="scientific">Kribbella deserti</name>
    <dbReference type="NCBI Taxonomy" id="1926257"/>
    <lineage>
        <taxon>Bacteria</taxon>
        <taxon>Bacillati</taxon>
        <taxon>Actinomycetota</taxon>
        <taxon>Actinomycetes</taxon>
        <taxon>Propionibacteriales</taxon>
        <taxon>Kribbellaceae</taxon>
        <taxon>Kribbella</taxon>
    </lineage>
</organism>
<feature type="transmembrane region" description="Helical" evidence="6">
    <location>
        <begin position="229"/>
        <end position="251"/>
    </location>
</feature>
<evidence type="ECO:0000256" key="4">
    <source>
        <dbReference type="ARBA" id="ARBA00022989"/>
    </source>
</evidence>
<reference evidence="7 8" key="1">
    <citation type="submission" date="2024-09" db="EMBL/GenBank/DDBJ databases">
        <authorList>
            <person name="Sun Q."/>
            <person name="Mori K."/>
        </authorList>
    </citation>
    <scope>NUCLEOTIDE SEQUENCE [LARGE SCALE GENOMIC DNA]</scope>
    <source>
        <strain evidence="7 8">CGMCC 1.15906</strain>
    </source>
</reference>
<dbReference type="CDD" id="cd16914">
    <property type="entry name" value="EcfT"/>
    <property type="match status" value="1"/>
</dbReference>
<evidence type="ECO:0000256" key="3">
    <source>
        <dbReference type="ARBA" id="ARBA00022692"/>
    </source>
</evidence>
<proteinExistence type="predicted"/>
<keyword evidence="8" id="KW-1185">Reference proteome</keyword>
<evidence type="ECO:0000256" key="1">
    <source>
        <dbReference type="ARBA" id="ARBA00004651"/>
    </source>
</evidence>
<evidence type="ECO:0000256" key="5">
    <source>
        <dbReference type="ARBA" id="ARBA00023136"/>
    </source>
</evidence>